<evidence type="ECO:0000313" key="3">
    <source>
        <dbReference type="Proteomes" id="UP000800097"/>
    </source>
</evidence>
<dbReference type="Proteomes" id="UP000800097">
    <property type="component" value="Unassembled WGS sequence"/>
</dbReference>
<evidence type="ECO:0000313" key="2">
    <source>
        <dbReference type="EMBL" id="KAF2278221.1"/>
    </source>
</evidence>
<protein>
    <recommendedName>
        <fullName evidence="4">Secreted protein</fullName>
    </recommendedName>
</protein>
<dbReference type="AlphaFoldDB" id="A0A6A6JNM7"/>
<name>A0A6A6JNM7_WESOR</name>
<reference evidence="2" key="1">
    <citation type="journal article" date="2020" name="Stud. Mycol.">
        <title>101 Dothideomycetes genomes: a test case for predicting lifestyles and emergence of pathogens.</title>
        <authorList>
            <person name="Haridas S."/>
            <person name="Albert R."/>
            <person name="Binder M."/>
            <person name="Bloem J."/>
            <person name="Labutti K."/>
            <person name="Salamov A."/>
            <person name="Andreopoulos B."/>
            <person name="Baker S."/>
            <person name="Barry K."/>
            <person name="Bills G."/>
            <person name="Bluhm B."/>
            <person name="Cannon C."/>
            <person name="Castanera R."/>
            <person name="Culley D."/>
            <person name="Daum C."/>
            <person name="Ezra D."/>
            <person name="Gonzalez J."/>
            <person name="Henrissat B."/>
            <person name="Kuo A."/>
            <person name="Liang C."/>
            <person name="Lipzen A."/>
            <person name="Lutzoni F."/>
            <person name="Magnuson J."/>
            <person name="Mondo S."/>
            <person name="Nolan M."/>
            <person name="Ohm R."/>
            <person name="Pangilinan J."/>
            <person name="Park H.-J."/>
            <person name="Ramirez L."/>
            <person name="Alfaro M."/>
            <person name="Sun H."/>
            <person name="Tritt A."/>
            <person name="Yoshinaga Y."/>
            <person name="Zwiers L.-H."/>
            <person name="Turgeon B."/>
            <person name="Goodwin S."/>
            <person name="Spatafora J."/>
            <person name="Crous P."/>
            <person name="Grigoriev I."/>
        </authorList>
    </citation>
    <scope>NUCLEOTIDE SEQUENCE</scope>
    <source>
        <strain evidence="2">CBS 379.55</strain>
    </source>
</reference>
<accession>A0A6A6JNM7</accession>
<feature type="chain" id="PRO_5025540763" description="Secreted protein" evidence="1">
    <location>
        <begin position="18"/>
        <end position="141"/>
    </location>
</feature>
<evidence type="ECO:0000256" key="1">
    <source>
        <dbReference type="SAM" id="SignalP"/>
    </source>
</evidence>
<gene>
    <name evidence="2" type="ORF">EI97DRAFT_499720</name>
</gene>
<dbReference type="GeneID" id="54555797"/>
<dbReference type="RefSeq" id="XP_033655760.1">
    <property type="nucleotide sequence ID" value="XM_033802622.1"/>
</dbReference>
<sequence length="141" mass="14843">MKILIALVLTLLPVSLANPSASSAEVAFSPSAGLEGIRFEESDSFTNQQGCTVTGRPGLNACRVLLSLTGRFFTNICNRDLVHVGGLIGRTVNLSASQVSAPVATPIPNSRVDIFPVATISSAVFLDRTVKLLHAVQQGRP</sequence>
<proteinExistence type="predicted"/>
<keyword evidence="3" id="KW-1185">Reference proteome</keyword>
<keyword evidence="1" id="KW-0732">Signal</keyword>
<organism evidence="2 3">
    <name type="scientific">Westerdykella ornata</name>
    <dbReference type="NCBI Taxonomy" id="318751"/>
    <lineage>
        <taxon>Eukaryota</taxon>
        <taxon>Fungi</taxon>
        <taxon>Dikarya</taxon>
        <taxon>Ascomycota</taxon>
        <taxon>Pezizomycotina</taxon>
        <taxon>Dothideomycetes</taxon>
        <taxon>Pleosporomycetidae</taxon>
        <taxon>Pleosporales</taxon>
        <taxon>Sporormiaceae</taxon>
        <taxon>Westerdykella</taxon>
    </lineage>
</organism>
<evidence type="ECO:0008006" key="4">
    <source>
        <dbReference type="Google" id="ProtNLM"/>
    </source>
</evidence>
<dbReference type="EMBL" id="ML986488">
    <property type="protein sequence ID" value="KAF2278221.1"/>
    <property type="molecule type" value="Genomic_DNA"/>
</dbReference>
<feature type="signal peptide" evidence="1">
    <location>
        <begin position="1"/>
        <end position="17"/>
    </location>
</feature>